<reference evidence="1" key="1">
    <citation type="submission" date="2021-02" db="EMBL/GenBank/DDBJ databases">
        <authorList>
            <person name="Dougan E. K."/>
            <person name="Rhodes N."/>
            <person name="Thang M."/>
            <person name="Chan C."/>
        </authorList>
    </citation>
    <scope>NUCLEOTIDE SEQUENCE</scope>
</reference>
<dbReference type="OrthoDB" id="447503at2759"/>
<dbReference type="AlphaFoldDB" id="A0A813E646"/>
<sequence>LGRAWSMQHFALEGYTASPPRPLGDGTSVSSFETSENQLSLALVSSYNFDYVGKIDAELSVQTLEASKYLLQPLPNLFKSTFAKAQRQSPAGQWLQKQIAIFEAGGRRKRKQVLEEFLQYVSQSSASGMEELFSNQAHLFFVRLTSWFSVTLPLVYELPLQLKVFLAFLEFRELSFARAFFESGLVVSLLSSLSSDYDVPDDVRCLAMLVIHKLVSHGRKHKELLCARGLISSVMECVVDGLKWETLKCAGALLVELFRANPEYQKDVLAALFDLMAPHQRPLTQRVGIQVITSLLAAQGGQLPAMLTSS</sequence>
<evidence type="ECO:0000313" key="2">
    <source>
        <dbReference type="Proteomes" id="UP000654075"/>
    </source>
</evidence>
<dbReference type="PANTHER" id="PTHR34258">
    <property type="entry name" value="ARMADILLO-LIKE HELICAL DOMAIN CONTAINING PROTEIN 1"/>
    <property type="match status" value="1"/>
</dbReference>
<dbReference type="PANTHER" id="PTHR34258:SF1">
    <property type="entry name" value="ARMADILLO-LIKE HELICAL DOMAIN CONTAINING PROTEIN 1"/>
    <property type="match status" value="1"/>
</dbReference>
<dbReference type="SUPFAM" id="SSF48371">
    <property type="entry name" value="ARM repeat"/>
    <property type="match status" value="1"/>
</dbReference>
<name>A0A813E646_POLGL</name>
<dbReference type="InterPro" id="IPR011989">
    <property type="entry name" value="ARM-like"/>
</dbReference>
<proteinExistence type="predicted"/>
<dbReference type="InterPro" id="IPR016024">
    <property type="entry name" value="ARM-type_fold"/>
</dbReference>
<dbReference type="InterPro" id="IPR041090">
    <property type="entry name" value="DUF5578"/>
</dbReference>
<keyword evidence="2" id="KW-1185">Reference proteome</keyword>
<dbReference type="Gene3D" id="1.25.10.10">
    <property type="entry name" value="Leucine-rich Repeat Variant"/>
    <property type="match status" value="1"/>
</dbReference>
<dbReference type="Proteomes" id="UP000654075">
    <property type="component" value="Unassembled WGS sequence"/>
</dbReference>
<comment type="caution">
    <text evidence="1">The sequence shown here is derived from an EMBL/GenBank/DDBJ whole genome shotgun (WGS) entry which is preliminary data.</text>
</comment>
<gene>
    <name evidence="1" type="ORF">PGLA1383_LOCUS15011</name>
</gene>
<evidence type="ECO:0008006" key="3">
    <source>
        <dbReference type="Google" id="ProtNLM"/>
    </source>
</evidence>
<accession>A0A813E646</accession>
<dbReference type="Pfam" id="PF17741">
    <property type="entry name" value="DUF5578"/>
    <property type="match status" value="1"/>
</dbReference>
<protein>
    <recommendedName>
        <fullName evidence="3">HEAT repeat-containing protein 1</fullName>
    </recommendedName>
</protein>
<dbReference type="EMBL" id="CAJNNV010008699">
    <property type="protein sequence ID" value="CAE8596549.1"/>
    <property type="molecule type" value="Genomic_DNA"/>
</dbReference>
<feature type="non-terminal residue" evidence="1">
    <location>
        <position position="310"/>
    </location>
</feature>
<evidence type="ECO:0000313" key="1">
    <source>
        <dbReference type="EMBL" id="CAE8596549.1"/>
    </source>
</evidence>
<feature type="non-terminal residue" evidence="1">
    <location>
        <position position="1"/>
    </location>
</feature>
<organism evidence="1 2">
    <name type="scientific">Polarella glacialis</name>
    <name type="common">Dinoflagellate</name>
    <dbReference type="NCBI Taxonomy" id="89957"/>
    <lineage>
        <taxon>Eukaryota</taxon>
        <taxon>Sar</taxon>
        <taxon>Alveolata</taxon>
        <taxon>Dinophyceae</taxon>
        <taxon>Suessiales</taxon>
        <taxon>Suessiaceae</taxon>
        <taxon>Polarella</taxon>
    </lineage>
</organism>